<evidence type="ECO:0000313" key="8">
    <source>
        <dbReference type="Proteomes" id="UP000829291"/>
    </source>
</evidence>
<dbReference type="EC" id="3.1.1.-" evidence="6"/>
<protein>
    <recommendedName>
        <fullName evidence="6">Carboxylic ester hydrolase</fullName>
        <ecNumber evidence="6">3.1.1.-</ecNumber>
    </recommendedName>
</protein>
<keyword evidence="3 6" id="KW-0378">Hydrolase</keyword>
<dbReference type="PROSITE" id="PS00122">
    <property type="entry name" value="CARBOXYLESTERASE_B_1"/>
    <property type="match status" value="1"/>
</dbReference>
<keyword evidence="6" id="KW-0732">Signal</keyword>
<dbReference type="Gene3D" id="3.40.50.1820">
    <property type="entry name" value="alpha/beta hydrolase"/>
    <property type="match status" value="1"/>
</dbReference>
<evidence type="ECO:0000256" key="6">
    <source>
        <dbReference type="RuleBase" id="RU361235"/>
    </source>
</evidence>
<dbReference type="PANTHER" id="PTHR43142:SF1">
    <property type="entry name" value="CARBOXYLIC ESTER HYDROLASE"/>
    <property type="match status" value="1"/>
</dbReference>
<evidence type="ECO:0000256" key="2">
    <source>
        <dbReference type="ARBA" id="ARBA00022487"/>
    </source>
</evidence>
<keyword evidence="2" id="KW-0719">Serine esterase</keyword>
<dbReference type="Proteomes" id="UP000829291">
    <property type="component" value="Chromosome 5"/>
</dbReference>
<keyword evidence="8" id="KW-1185">Reference proteome</keyword>
<dbReference type="GeneID" id="107221179"/>
<evidence type="ECO:0000256" key="3">
    <source>
        <dbReference type="ARBA" id="ARBA00022801"/>
    </source>
</evidence>
<comment type="similarity">
    <text evidence="1 6">Belongs to the type-B carboxylesterase/lipase family.</text>
</comment>
<dbReference type="OrthoDB" id="6846267at2759"/>
<dbReference type="InParanoid" id="A0A6J0BLU3"/>
<dbReference type="InterPro" id="IPR019819">
    <property type="entry name" value="Carboxylesterase_B_CS"/>
</dbReference>
<organism evidence="9">
    <name type="scientific">Neodiprion lecontei</name>
    <name type="common">Redheaded pine sawfly</name>
    <dbReference type="NCBI Taxonomy" id="441921"/>
    <lineage>
        <taxon>Eukaryota</taxon>
        <taxon>Metazoa</taxon>
        <taxon>Ecdysozoa</taxon>
        <taxon>Arthropoda</taxon>
        <taxon>Hexapoda</taxon>
        <taxon>Insecta</taxon>
        <taxon>Pterygota</taxon>
        <taxon>Neoptera</taxon>
        <taxon>Endopterygota</taxon>
        <taxon>Hymenoptera</taxon>
        <taxon>Tenthredinoidea</taxon>
        <taxon>Diprionidae</taxon>
        <taxon>Diprioninae</taxon>
        <taxon>Neodiprion</taxon>
    </lineage>
</organism>
<dbReference type="GO" id="GO:0052689">
    <property type="term" value="F:carboxylic ester hydrolase activity"/>
    <property type="evidence" value="ECO:0007669"/>
    <property type="project" value="UniProtKB-KW"/>
</dbReference>
<dbReference type="InterPro" id="IPR002018">
    <property type="entry name" value="CarbesteraseB"/>
</dbReference>
<dbReference type="RefSeq" id="XP_015515575.1">
    <property type="nucleotide sequence ID" value="XM_015660089.2"/>
</dbReference>
<name>A0A6J0BLU3_NEOLC</name>
<keyword evidence="4" id="KW-1015">Disulfide bond</keyword>
<feature type="chain" id="PRO_5027161095" description="Carboxylic ester hydrolase" evidence="6">
    <location>
        <begin position="19"/>
        <end position="556"/>
    </location>
</feature>
<evidence type="ECO:0000259" key="7">
    <source>
        <dbReference type="Pfam" id="PF00135"/>
    </source>
</evidence>
<dbReference type="InterPro" id="IPR029058">
    <property type="entry name" value="AB_hydrolase_fold"/>
</dbReference>
<accession>A0A6J0BLU3</accession>
<keyword evidence="5" id="KW-0325">Glycoprotein</keyword>
<dbReference type="SUPFAM" id="SSF53474">
    <property type="entry name" value="alpha/beta-Hydrolases"/>
    <property type="match status" value="1"/>
</dbReference>
<evidence type="ECO:0000313" key="9">
    <source>
        <dbReference type="RefSeq" id="XP_015515575.1"/>
    </source>
</evidence>
<dbReference type="PROSITE" id="PS00941">
    <property type="entry name" value="CARBOXYLESTERASE_B_2"/>
    <property type="match status" value="1"/>
</dbReference>
<evidence type="ECO:0000256" key="4">
    <source>
        <dbReference type="ARBA" id="ARBA00023157"/>
    </source>
</evidence>
<dbReference type="PANTHER" id="PTHR43142">
    <property type="entry name" value="CARBOXYLIC ESTER HYDROLASE"/>
    <property type="match status" value="1"/>
</dbReference>
<evidence type="ECO:0000256" key="1">
    <source>
        <dbReference type="ARBA" id="ARBA00005964"/>
    </source>
</evidence>
<gene>
    <name evidence="9" type="primary">LOC107221179</name>
</gene>
<evidence type="ECO:0000256" key="5">
    <source>
        <dbReference type="ARBA" id="ARBA00023180"/>
    </source>
</evidence>
<feature type="signal peptide" evidence="6">
    <location>
        <begin position="1"/>
        <end position="18"/>
    </location>
</feature>
<sequence>MKSVIIVKFILVFGFSLAKQVGESYPSVVSLLGQVEGHYKTSSNGRRYEAYEGIPYAQPPIGNLRFGVPQPISPWTDVLIARQSSPCCMQYSYLPPYPSGKVIGSEDCLYLNVFTPIRGDSLLPVIFWIHGGAFHSGSGAQYTPKYLLNENVILVTINYRLGPLGFLSTEDEIVPGNMGLKDQAVALRWVANNIRSFGGDPAKVTLFGQSSGGASVHYHYLTNLSSGLFHGGMSFSGTALHSWSLAEDSLEKTRKLATVVGCTTSNVKLMIDCMKARPADRIVQALEKFIFWRASPHVPFGPVVEKEGSELTFINRPPIEIISSRKAQDVPWIVGIVSEEGLYPAADYVTNDTILQEMNDRWDTIAPHLLDYYYTIPNVDHANISSLIKEHYLGSEQFSRSTFNQTVQMIGDRLFVYSCDNAARLQARFNKSPVRFHQFTYRGNHSLSNLLCACDENFGVSHSDEHLYVLSTNFNITLPQDLKMQKKLLKFWTSFAIDGSPNVGVEWPTLNECAGEMCYLQIAGPNKIDVQSKPEFGQKNFWHSIGFNENNYTLAA</sequence>
<proteinExistence type="inferred from homology"/>
<dbReference type="KEGG" id="nlo:107221179"/>
<dbReference type="CDD" id="cd00312">
    <property type="entry name" value="Esterase_lipase"/>
    <property type="match status" value="1"/>
</dbReference>
<dbReference type="AlphaFoldDB" id="A0A6J0BLU3"/>
<dbReference type="InterPro" id="IPR019826">
    <property type="entry name" value="Carboxylesterase_B_AS"/>
</dbReference>
<dbReference type="Pfam" id="PF00135">
    <property type="entry name" value="COesterase"/>
    <property type="match status" value="1"/>
</dbReference>
<reference evidence="9" key="1">
    <citation type="submission" date="2025-08" db="UniProtKB">
        <authorList>
            <consortium name="RefSeq"/>
        </authorList>
    </citation>
    <scope>IDENTIFICATION</scope>
    <source>
        <tissue evidence="9">Thorax and Abdomen</tissue>
    </source>
</reference>
<feature type="domain" description="Carboxylesterase type B" evidence="7">
    <location>
        <begin position="30"/>
        <end position="542"/>
    </location>
</feature>